<dbReference type="Proteomes" id="UP000251314">
    <property type="component" value="Unassembled WGS sequence"/>
</dbReference>
<dbReference type="Proteomes" id="UP000774804">
    <property type="component" value="Unassembled WGS sequence"/>
</dbReference>
<dbReference type="EMBL" id="MJFZ01000227">
    <property type="protein sequence ID" value="RAW33722.1"/>
    <property type="molecule type" value="Genomic_DNA"/>
</dbReference>
<dbReference type="Proteomes" id="UP000760860">
    <property type="component" value="Unassembled WGS sequence"/>
</dbReference>
<organism evidence="8 9">
    <name type="scientific">Phytophthora cactorum</name>
    <dbReference type="NCBI Taxonomy" id="29920"/>
    <lineage>
        <taxon>Eukaryota</taxon>
        <taxon>Sar</taxon>
        <taxon>Stramenopiles</taxon>
        <taxon>Oomycota</taxon>
        <taxon>Peronosporomycetes</taxon>
        <taxon>Peronosporales</taxon>
        <taxon>Peronosporaceae</taxon>
        <taxon>Phytophthora</taxon>
    </lineage>
</organism>
<dbReference type="Proteomes" id="UP000697107">
    <property type="component" value="Unassembled WGS sequence"/>
</dbReference>
<dbReference type="EMBL" id="JAENGZ010002001">
    <property type="protein sequence ID" value="KAG6945317.1"/>
    <property type="molecule type" value="Genomic_DNA"/>
</dbReference>
<evidence type="ECO:0000313" key="3">
    <source>
        <dbReference type="EMBL" id="KAG2885878.1"/>
    </source>
</evidence>
<dbReference type="EMBL" id="RCMI01001383">
    <property type="protein sequence ID" value="KAG2885878.1"/>
    <property type="molecule type" value="Genomic_DNA"/>
</dbReference>
<dbReference type="EMBL" id="RCMK01001406">
    <property type="protein sequence ID" value="KAG2894919.1"/>
    <property type="molecule type" value="Genomic_DNA"/>
</dbReference>
<evidence type="ECO:0000313" key="5">
    <source>
        <dbReference type="EMBL" id="KAG2963038.1"/>
    </source>
</evidence>
<evidence type="ECO:0000313" key="4">
    <source>
        <dbReference type="EMBL" id="KAG2894919.1"/>
    </source>
</evidence>
<dbReference type="Proteomes" id="UP000736787">
    <property type="component" value="Unassembled WGS sequence"/>
</dbReference>
<dbReference type="Proteomes" id="UP000735874">
    <property type="component" value="Unassembled WGS sequence"/>
</dbReference>
<accession>A0A329SDQ3</accession>
<gene>
    <name evidence="7" type="ORF">JG687_00017374</name>
    <name evidence="8" type="ORF">PC110_g9949</name>
    <name evidence="2" type="ORF">PC113_g21002</name>
    <name evidence="3" type="ORF">PC115_g20862</name>
    <name evidence="4" type="ORF">PC117_g23364</name>
    <name evidence="5" type="ORF">PC118_g21098</name>
    <name evidence="6" type="ORF">PC129_g17236</name>
</gene>
<proteinExistence type="predicted"/>
<feature type="compositionally biased region" description="Low complexity" evidence="1">
    <location>
        <begin position="10"/>
        <end position="25"/>
    </location>
</feature>
<reference evidence="7" key="3">
    <citation type="submission" date="2021-01" db="EMBL/GenBank/DDBJ databases">
        <title>Phytophthora aleatoria, a newly-described species from Pinus radiata is distinct from Phytophthora cactorum isolates based on comparative genomics.</title>
        <authorList>
            <person name="Mcdougal R."/>
            <person name="Panda P."/>
            <person name="Williams N."/>
            <person name="Studholme D.J."/>
        </authorList>
    </citation>
    <scope>NUCLEOTIDE SEQUENCE</scope>
    <source>
        <strain evidence="7">NZFS 3830</strain>
    </source>
</reference>
<dbReference type="EMBL" id="RCMG01001295">
    <property type="protein sequence ID" value="KAG2831030.1"/>
    <property type="molecule type" value="Genomic_DNA"/>
</dbReference>
<evidence type="ECO:0000313" key="6">
    <source>
        <dbReference type="EMBL" id="KAG3211799.1"/>
    </source>
</evidence>
<keyword evidence="9" id="KW-1185">Reference proteome</keyword>
<dbReference type="VEuPathDB" id="FungiDB:PC110_g9949"/>
<feature type="region of interest" description="Disordered" evidence="1">
    <location>
        <begin position="1"/>
        <end position="28"/>
    </location>
</feature>
<evidence type="ECO:0000313" key="7">
    <source>
        <dbReference type="EMBL" id="KAG6945317.1"/>
    </source>
</evidence>
<reference evidence="2" key="2">
    <citation type="submission" date="2018-10" db="EMBL/GenBank/DDBJ databases">
        <title>Effector identification in a new, highly contiguous assembly of the strawberry crown rot pathogen Phytophthora cactorum.</title>
        <authorList>
            <person name="Armitage A.D."/>
            <person name="Nellist C.F."/>
            <person name="Bates H."/>
            <person name="Vickerstaff R.J."/>
            <person name="Harrison R.J."/>
        </authorList>
    </citation>
    <scope>NUCLEOTIDE SEQUENCE</scope>
    <source>
        <strain evidence="2">15-7</strain>
        <strain evidence="3">4032</strain>
        <strain evidence="4">4040</strain>
        <strain evidence="5">P415</strain>
        <strain evidence="6">P421</strain>
    </source>
</reference>
<sequence>MLANLDGPLTASTTTSTEAVEAATPTTPPRYCLVMSNSRFYANSSSTKNAKI</sequence>
<dbReference type="EMBL" id="RCMV01000911">
    <property type="protein sequence ID" value="KAG3211799.1"/>
    <property type="molecule type" value="Genomic_DNA"/>
</dbReference>
<dbReference type="Proteomes" id="UP000688947">
    <property type="component" value="Unassembled WGS sequence"/>
</dbReference>
<evidence type="ECO:0000313" key="9">
    <source>
        <dbReference type="Proteomes" id="UP000251314"/>
    </source>
</evidence>
<evidence type="ECO:0000313" key="2">
    <source>
        <dbReference type="EMBL" id="KAG2831030.1"/>
    </source>
</evidence>
<comment type="caution">
    <text evidence="8">The sequence shown here is derived from an EMBL/GenBank/DDBJ whole genome shotgun (WGS) entry which is preliminary data.</text>
</comment>
<reference evidence="8 9" key="1">
    <citation type="submission" date="2018-01" db="EMBL/GenBank/DDBJ databases">
        <title>Draft genome of the strawberry crown rot pathogen Phytophthora cactorum.</title>
        <authorList>
            <person name="Armitage A.D."/>
            <person name="Lysoe E."/>
            <person name="Nellist C.F."/>
            <person name="Harrison R.J."/>
            <person name="Brurberg M.B."/>
        </authorList>
    </citation>
    <scope>NUCLEOTIDE SEQUENCE [LARGE SCALE GENOMIC DNA]</scope>
    <source>
        <strain evidence="8 9">10300</strain>
    </source>
</reference>
<name>A0A329SDQ3_9STRA</name>
<protein>
    <submittedName>
        <fullName evidence="8">Uncharacterized protein</fullName>
    </submittedName>
</protein>
<dbReference type="AlphaFoldDB" id="A0A329SDQ3"/>
<evidence type="ECO:0000256" key="1">
    <source>
        <dbReference type="SAM" id="MobiDB-lite"/>
    </source>
</evidence>
<dbReference type="EMBL" id="RCML01001381">
    <property type="protein sequence ID" value="KAG2963038.1"/>
    <property type="molecule type" value="Genomic_DNA"/>
</dbReference>
<evidence type="ECO:0000313" key="8">
    <source>
        <dbReference type="EMBL" id="RAW33722.1"/>
    </source>
</evidence>